<feature type="compositionally biased region" description="Low complexity" evidence="2">
    <location>
        <begin position="1248"/>
        <end position="1281"/>
    </location>
</feature>
<accession>A0AA43QHU3</accession>
<dbReference type="PANTHER" id="PTHR10039">
    <property type="entry name" value="AMELOGENIN"/>
    <property type="match status" value="1"/>
</dbReference>
<evidence type="ECO:0000259" key="3">
    <source>
        <dbReference type="Pfam" id="PF22939"/>
    </source>
</evidence>
<evidence type="ECO:0000256" key="2">
    <source>
        <dbReference type="SAM" id="MobiDB-lite"/>
    </source>
</evidence>
<gene>
    <name evidence="5" type="ORF">OHK93_006067</name>
</gene>
<organism evidence="5 6">
    <name type="scientific">Ramalina farinacea</name>
    <dbReference type="NCBI Taxonomy" id="258253"/>
    <lineage>
        <taxon>Eukaryota</taxon>
        <taxon>Fungi</taxon>
        <taxon>Dikarya</taxon>
        <taxon>Ascomycota</taxon>
        <taxon>Pezizomycotina</taxon>
        <taxon>Lecanoromycetes</taxon>
        <taxon>OSLEUM clade</taxon>
        <taxon>Lecanoromycetidae</taxon>
        <taxon>Lecanorales</taxon>
        <taxon>Lecanorineae</taxon>
        <taxon>Ramalinaceae</taxon>
        <taxon>Ramalina</taxon>
    </lineage>
</organism>
<dbReference type="Pfam" id="PF22939">
    <property type="entry name" value="WHD_GPIID"/>
    <property type="match status" value="1"/>
</dbReference>
<reference evidence="5" key="1">
    <citation type="journal article" date="2023" name="Genome Biol. Evol.">
        <title>First Whole Genome Sequence and Flow Cytometry Genome Size Data for the Lichen-Forming Fungus Ramalina farinacea (Ascomycota).</title>
        <authorList>
            <person name="Llewellyn T."/>
            <person name="Mian S."/>
            <person name="Hill R."/>
            <person name="Leitch I.J."/>
            <person name="Gaya E."/>
        </authorList>
    </citation>
    <scope>NUCLEOTIDE SEQUENCE</scope>
    <source>
        <strain evidence="5">LIQ254RAFAR</strain>
    </source>
</reference>
<dbReference type="Gene3D" id="3.40.50.300">
    <property type="entry name" value="P-loop containing nucleotide triphosphate hydrolases"/>
    <property type="match status" value="1"/>
</dbReference>
<feature type="region of interest" description="Disordered" evidence="2">
    <location>
        <begin position="1248"/>
        <end position="1334"/>
    </location>
</feature>
<evidence type="ECO:0000256" key="1">
    <source>
        <dbReference type="ARBA" id="ARBA00022737"/>
    </source>
</evidence>
<dbReference type="Proteomes" id="UP001161017">
    <property type="component" value="Unassembled WGS sequence"/>
</dbReference>
<feature type="domain" description="Nephrocystin 3-like N-terminal" evidence="4">
    <location>
        <begin position="96"/>
        <end position="259"/>
    </location>
</feature>
<evidence type="ECO:0000259" key="4">
    <source>
        <dbReference type="Pfam" id="PF24883"/>
    </source>
</evidence>
<comment type="caution">
    <text evidence="5">The sequence shown here is derived from an EMBL/GenBank/DDBJ whole genome shotgun (WGS) entry which is preliminary data.</text>
</comment>
<dbReference type="InterPro" id="IPR027417">
    <property type="entry name" value="P-loop_NTPase"/>
</dbReference>
<dbReference type="SUPFAM" id="SSF82171">
    <property type="entry name" value="DPP6 N-terminal domain-like"/>
    <property type="match status" value="1"/>
</dbReference>
<dbReference type="InterPro" id="IPR056884">
    <property type="entry name" value="NPHP3-like_N"/>
</dbReference>
<feature type="compositionally biased region" description="Low complexity" evidence="2">
    <location>
        <begin position="1289"/>
        <end position="1306"/>
    </location>
</feature>
<dbReference type="InterPro" id="IPR015943">
    <property type="entry name" value="WD40/YVTN_repeat-like_dom_sf"/>
</dbReference>
<feature type="domain" description="GPI inositol-deacylase winged helix" evidence="3">
    <location>
        <begin position="355"/>
        <end position="427"/>
    </location>
</feature>
<name>A0AA43QHU3_9LECA</name>
<evidence type="ECO:0008006" key="7">
    <source>
        <dbReference type="Google" id="ProtNLM"/>
    </source>
</evidence>
<evidence type="ECO:0000313" key="6">
    <source>
        <dbReference type="Proteomes" id="UP001161017"/>
    </source>
</evidence>
<feature type="compositionally biased region" description="Polar residues" evidence="2">
    <location>
        <begin position="1313"/>
        <end position="1334"/>
    </location>
</feature>
<dbReference type="InterPro" id="IPR001680">
    <property type="entry name" value="WD40_rpt"/>
</dbReference>
<proteinExistence type="predicted"/>
<dbReference type="Gene3D" id="2.130.10.10">
    <property type="entry name" value="YVTN repeat-like/Quinoprotein amine dehydrogenase"/>
    <property type="match status" value="3"/>
</dbReference>
<protein>
    <recommendedName>
        <fullName evidence="7">NACHT domain-containing protein</fullName>
    </recommendedName>
</protein>
<feature type="region of interest" description="Disordered" evidence="2">
    <location>
        <begin position="1172"/>
        <end position="1213"/>
    </location>
</feature>
<dbReference type="EMBL" id="JAPUFD010000004">
    <property type="protein sequence ID" value="MDI1486805.1"/>
    <property type="molecule type" value="Genomic_DNA"/>
</dbReference>
<dbReference type="Pfam" id="PF24883">
    <property type="entry name" value="NPHP3_N"/>
    <property type="match status" value="1"/>
</dbReference>
<keyword evidence="1" id="KW-0677">Repeat</keyword>
<dbReference type="PANTHER" id="PTHR10039:SF16">
    <property type="entry name" value="GPI INOSITOL-DEACYLASE"/>
    <property type="match status" value="1"/>
</dbReference>
<dbReference type="SMART" id="SM00320">
    <property type="entry name" value="WD40"/>
    <property type="match status" value="3"/>
</dbReference>
<sequence length="1382" mass="151957">MVLEKESSVLGYPGETSKALDADHHEVCKYDSPRDPNYIAVRNALNSLVGKIIATNTTEQPLASNRNELHQLRSMLAMDELPDVDYIFFRDQWIQGTNDWIVEDDEYCEWLHTKAPNSALLWLTGGAAAGKSVLSSYIINSLVEDGMPCQYFFIRYGDQKKRGLNLLLRSLAYQISRSVPAFLQKLLQLGEEAIDFESADPRTIWERVFKSILFNMNDMAPLYWVIDGLDEADDPRQLVKLLSSLSTSSASIRVALVGRYVTEMDNVFQKVPAALRPRCTNIEGHLQDYGRYIRQELNMSGSTDFIESVVQRVVSGSRNNFLSDVELALEQLPVGMEALYDRMANAIAKNPTATDRALALTILHCVTCSLRILSVAELSQALGEDSSKMLDFQRSVVDLCGGFIVIDNGGNVAMVHQTAREYLLSGDQRPFHVSKMAAHKQLFLSCMRCLMTVGLRTRVKGDQKPVFLDYAASSWSMHLTSTSIDDEQALEVLNKFLTANWVLTWIQILATSNQLRVLIQASKHLSKYFAKQRQMSLVSNEDGQSVLKRALVEGWATDLVKIVGKFGNILRRNPDSIYKLIPPFCPQTSSIYQLFGNTKEKTLVISGLSTEDWDDSLARLTFGAGTYASAICAAGGCVTILISSGKVLLYDSLTFEESPASPIKHGERLYRMELDSTATTLATYGYRTTKIWEVSTGRCRMSIVNFASRPRPIAMLLTDNGSRLTVGMDNRCIFGLDLTEAMPTWELITELEEPELEGHFLNSANYMTLNKDGTLVAVAYRGHPLSAWEIEGPVHIGHCWRKREAVSRGEVIEAVWHPHYPEVLGLYIEGTVFKWRPYDDDTDEIAAGASRLSISRDGNLFATGDVRGTVKVYTTADFGLLYQLTAEDVVLGIAFSPDLHRFYDIRGYYGNAWEPNALMRFADQQGKYVENASETESYAQSSTAVISSAGRIDSITAVAGSPFGRLYCCGTQQGTVRLFDTQRGKLADLHVSKGLLSIEHTSWSNDGRYLCFSDSSKKITIVSITPGVGHADPATETKAEIPLKTNANGPILQLMFSSDASALLVRSSSTILAVSLETGAIAHSLAIETAASKWVAHPQDPALIVGVGPTAIHILDWSLAIRRFLDHQLSIERDSSPASDEPPEQITLDRLLLTHDKKHLLIQTSSSTSKEKSLSYLETSKLTATPGTTATPTPESEPDTPITTLTSTPLPQDLTSQISTSLALLPRDNLIFLSRTFEICSCRLSFRPRTSTTTTTPARPSAPPHATTSPTSTAPSASASAQLPDRTNSTTTTTTTTSPSSSSPSSQRPPLKNHNTTTGTSTRPSIGTGVTTGTANVKPLFPLPGDWISRDCLALCVVWARERSLLCPRNGEVGVVRCGGLI</sequence>
<keyword evidence="6" id="KW-1185">Reference proteome</keyword>
<feature type="compositionally biased region" description="Low complexity" evidence="2">
    <location>
        <begin position="1172"/>
        <end position="1211"/>
    </location>
</feature>
<evidence type="ECO:0000313" key="5">
    <source>
        <dbReference type="EMBL" id="MDI1486805.1"/>
    </source>
</evidence>
<dbReference type="InterPro" id="IPR054471">
    <property type="entry name" value="GPIID_WHD"/>
</dbReference>